<name>A0A813KA02_POLGL</name>
<evidence type="ECO:0000313" key="1">
    <source>
        <dbReference type="EMBL" id="CAE8698308.1"/>
    </source>
</evidence>
<proteinExistence type="predicted"/>
<gene>
    <name evidence="1" type="ORF">PGLA2088_LOCUS30667</name>
</gene>
<evidence type="ECO:0000313" key="2">
    <source>
        <dbReference type="Proteomes" id="UP000626109"/>
    </source>
</evidence>
<dbReference type="AlphaFoldDB" id="A0A813KA02"/>
<reference evidence="1" key="1">
    <citation type="submission" date="2021-02" db="EMBL/GenBank/DDBJ databases">
        <authorList>
            <person name="Dougan E. K."/>
            <person name="Rhodes N."/>
            <person name="Thang M."/>
            <person name="Chan C."/>
        </authorList>
    </citation>
    <scope>NUCLEOTIDE SEQUENCE</scope>
</reference>
<comment type="caution">
    <text evidence="1">The sequence shown here is derived from an EMBL/GenBank/DDBJ whole genome shotgun (WGS) entry which is preliminary data.</text>
</comment>
<feature type="non-terminal residue" evidence="1">
    <location>
        <position position="182"/>
    </location>
</feature>
<organism evidence="1 2">
    <name type="scientific">Polarella glacialis</name>
    <name type="common">Dinoflagellate</name>
    <dbReference type="NCBI Taxonomy" id="89957"/>
    <lineage>
        <taxon>Eukaryota</taxon>
        <taxon>Sar</taxon>
        <taxon>Alveolata</taxon>
        <taxon>Dinophyceae</taxon>
        <taxon>Suessiales</taxon>
        <taxon>Suessiaceae</taxon>
        <taxon>Polarella</taxon>
    </lineage>
</organism>
<sequence length="182" mass="20093">VLFGMLRCPSPATAEDLSCENIPLNSSEPVLSTWQVLKKGLWDRVRGSGIEASAQEPVLMHVAWSVEKDDATVGGGRSDCPLGLLAARLLMIEVRSAKQTNADNSNTLLWLGNLLREMLFGVLWQDIVRSGWPLFALLHRFASQPFGWSLDSSQGYGESCALSGVRPQREKDTMTIMRNCIM</sequence>
<dbReference type="EMBL" id="CAJNNW010028925">
    <property type="protein sequence ID" value="CAE8698308.1"/>
    <property type="molecule type" value="Genomic_DNA"/>
</dbReference>
<dbReference type="Proteomes" id="UP000626109">
    <property type="component" value="Unassembled WGS sequence"/>
</dbReference>
<accession>A0A813KA02</accession>
<protein>
    <submittedName>
        <fullName evidence="1">Uncharacterized protein</fullName>
    </submittedName>
</protein>